<reference evidence="4" key="2">
    <citation type="submission" date="2016-06" db="UniProtKB">
        <authorList>
            <consortium name="WormBaseParasite"/>
        </authorList>
    </citation>
    <scope>IDENTIFICATION</scope>
</reference>
<reference evidence="3" key="1">
    <citation type="submission" date="2014-05" db="EMBL/GenBank/DDBJ databases">
        <title>The genome and life-stage specific transcriptomes of Globodera pallida elucidate key aspects of plant parasitism by a cyst nematode.</title>
        <authorList>
            <person name="Cotton J.A."/>
            <person name="Lilley C.J."/>
            <person name="Jones L.M."/>
            <person name="Kikuchi T."/>
            <person name="Reid A.J."/>
            <person name="Thorpe P."/>
            <person name="Tsai I.J."/>
            <person name="Beasley H."/>
            <person name="Blok V."/>
            <person name="Cock P.J.A."/>
            <person name="Van den Akker S.E."/>
            <person name="Holroyd N."/>
            <person name="Hunt M."/>
            <person name="Mantelin S."/>
            <person name="Naghra H."/>
            <person name="Pain A."/>
            <person name="Palomares-Rius J.E."/>
            <person name="Zarowiecki M."/>
            <person name="Berriman M."/>
            <person name="Jones J.T."/>
            <person name="Urwin P.E."/>
        </authorList>
    </citation>
    <scope>NUCLEOTIDE SEQUENCE [LARGE SCALE GENOMIC DNA]</scope>
    <source>
        <strain evidence="3">Lindley</strain>
    </source>
</reference>
<dbReference type="AlphaFoldDB" id="A0A183CFR7"/>
<dbReference type="GO" id="GO:0003676">
    <property type="term" value="F:nucleic acid binding"/>
    <property type="evidence" value="ECO:0007669"/>
    <property type="project" value="InterPro"/>
</dbReference>
<protein>
    <submittedName>
        <fullName evidence="4">CCHC-type domain-containing protein</fullName>
    </submittedName>
</protein>
<accession>A0A183CFR7</accession>
<name>A0A183CFR7_GLOPA</name>
<evidence type="ECO:0000256" key="1">
    <source>
        <dbReference type="PROSITE-ProRule" id="PRU00047"/>
    </source>
</evidence>
<dbReference type="GO" id="GO:0008270">
    <property type="term" value="F:zinc ion binding"/>
    <property type="evidence" value="ECO:0007669"/>
    <property type="project" value="UniProtKB-KW"/>
</dbReference>
<dbReference type="InterPro" id="IPR001878">
    <property type="entry name" value="Znf_CCHC"/>
</dbReference>
<dbReference type="WBParaSite" id="GPLIN_001172200">
    <property type="protein sequence ID" value="GPLIN_001172200"/>
    <property type="gene ID" value="GPLIN_001172200"/>
</dbReference>
<evidence type="ECO:0000313" key="4">
    <source>
        <dbReference type="WBParaSite" id="GPLIN_001172200"/>
    </source>
</evidence>
<feature type="domain" description="CCHC-type" evidence="2">
    <location>
        <begin position="378"/>
        <end position="393"/>
    </location>
</feature>
<keyword evidence="1" id="KW-0863">Zinc-finger</keyword>
<dbReference type="GO" id="GO:0019899">
    <property type="term" value="F:enzyme binding"/>
    <property type="evidence" value="ECO:0007669"/>
    <property type="project" value="UniProtKB-ARBA"/>
</dbReference>
<keyword evidence="1" id="KW-0479">Metal-binding</keyword>
<dbReference type="InterPro" id="IPR036875">
    <property type="entry name" value="Znf_CCHC_sf"/>
</dbReference>
<dbReference type="Proteomes" id="UP000050741">
    <property type="component" value="Unassembled WGS sequence"/>
</dbReference>
<organism evidence="3 4">
    <name type="scientific">Globodera pallida</name>
    <name type="common">Potato cyst nematode worm</name>
    <name type="synonym">Heterodera pallida</name>
    <dbReference type="NCBI Taxonomy" id="36090"/>
    <lineage>
        <taxon>Eukaryota</taxon>
        <taxon>Metazoa</taxon>
        <taxon>Ecdysozoa</taxon>
        <taxon>Nematoda</taxon>
        <taxon>Chromadorea</taxon>
        <taxon>Rhabditida</taxon>
        <taxon>Tylenchina</taxon>
        <taxon>Tylenchomorpha</taxon>
        <taxon>Tylenchoidea</taxon>
        <taxon>Heteroderidae</taxon>
        <taxon>Heteroderinae</taxon>
        <taxon>Globodera</taxon>
    </lineage>
</organism>
<proteinExistence type="predicted"/>
<evidence type="ECO:0000259" key="2">
    <source>
        <dbReference type="PROSITE" id="PS50158"/>
    </source>
</evidence>
<dbReference type="PROSITE" id="PS50158">
    <property type="entry name" value="ZF_CCHC"/>
    <property type="match status" value="1"/>
</dbReference>
<keyword evidence="1" id="KW-0862">Zinc</keyword>
<evidence type="ECO:0000313" key="3">
    <source>
        <dbReference type="Proteomes" id="UP000050741"/>
    </source>
</evidence>
<dbReference type="SUPFAM" id="SSF57756">
    <property type="entry name" value="Retrovirus zinc finger-like domains"/>
    <property type="match status" value="1"/>
</dbReference>
<keyword evidence="3" id="KW-1185">Reference proteome</keyword>
<sequence>NPKQWPRLLELLPALLHPLPDELEQRRRMHQKPLLGDQNFASTIGSMLLSAFLEPSIDEYTCTGVREMARRLTASADSSTARDCFTFFVVEQLMKFVVDVVQNVHEHAVDQQFNLKRLGRLAELLQDVGALAVDNISAVHERLCHVGMDICRRHLLDHAVLSRALRTFWLLFLTHKNALLKEFAILLMDVLKIAIGDASLFDADEQRWLIDALLCVHFALLNTFGNDGGHGQSYNSYNRRLLNCHHLLSYLIMPLLKRKHSDEGPPLKPLKLCARFLNQQNNKREIRLSELEDDVENRDFDNLSVQDGVAQIVNERPVLENGVTKMNNRRRSDNRISPAISGSWERTSRPAVVNWHQNAGPSSVGWRSAANPPGAAVCWYCGVKGHVAVHCRKMRRKGQ</sequence>